<keyword evidence="5" id="KW-1185">Reference proteome</keyword>
<sequence>MKSRTRGRSGAAVLSATVASVALLSGCAVGAAVPQDKVDQTESEGPIPTASSESLVDAATKEGTVVWYTNEPRENAVAIADLFQDTYPGIEVELLRLPGEKIAAKLEAEFSGPGLEADVAYVTPSFTIQRLADRGAFAPFYPEHADEVDSNYMDPEGNWVSTGYVALVALAYNADIVSEADAPDSWADLVDPKWEGKITAGDPASLTVATSAAAAWLENFGEEYVQKLGENKPVLLSSFGDTEAAILSGSSPVGVVTDFRTYADMAQDRPIELVLPSEGSVAMAGAMGINAEAEHPNAARLFENFLFSDAVMDLYADNFSYPVRPGFASEGMPELDDVKVLEVDGESLSDPSKVADLRRTLRTLLG</sequence>
<feature type="region of interest" description="Disordered" evidence="2">
    <location>
        <begin position="35"/>
        <end position="55"/>
    </location>
</feature>
<dbReference type="EMBL" id="BMHO01000001">
    <property type="protein sequence ID" value="GGD31561.1"/>
    <property type="molecule type" value="Genomic_DNA"/>
</dbReference>
<evidence type="ECO:0000256" key="2">
    <source>
        <dbReference type="SAM" id="MobiDB-lite"/>
    </source>
</evidence>
<dbReference type="SUPFAM" id="SSF53850">
    <property type="entry name" value="Periplasmic binding protein-like II"/>
    <property type="match status" value="1"/>
</dbReference>
<dbReference type="AlphaFoldDB" id="A0A917DDN0"/>
<dbReference type="Gene3D" id="3.40.190.10">
    <property type="entry name" value="Periplasmic binding protein-like II"/>
    <property type="match status" value="2"/>
</dbReference>
<evidence type="ECO:0008006" key="6">
    <source>
        <dbReference type="Google" id="ProtNLM"/>
    </source>
</evidence>
<reference evidence="4" key="1">
    <citation type="journal article" date="2014" name="Int. J. Syst. Evol. Microbiol.">
        <title>Complete genome sequence of Corynebacterium casei LMG S-19264T (=DSM 44701T), isolated from a smear-ripened cheese.</title>
        <authorList>
            <consortium name="US DOE Joint Genome Institute (JGI-PGF)"/>
            <person name="Walter F."/>
            <person name="Albersmeier A."/>
            <person name="Kalinowski J."/>
            <person name="Ruckert C."/>
        </authorList>
    </citation>
    <scope>NUCLEOTIDE SEQUENCE</scope>
    <source>
        <strain evidence="4">CGMCC 1.15152</strain>
    </source>
</reference>
<keyword evidence="1 3" id="KW-0732">Signal</keyword>
<gene>
    <name evidence="4" type="ORF">GCM10010915_09840</name>
</gene>
<dbReference type="InterPro" id="IPR026045">
    <property type="entry name" value="Ferric-bd"/>
</dbReference>
<evidence type="ECO:0000313" key="4">
    <source>
        <dbReference type="EMBL" id="GGD31561.1"/>
    </source>
</evidence>
<organism evidence="4 5">
    <name type="scientific">Microbacterium faecale</name>
    <dbReference type="NCBI Taxonomy" id="1804630"/>
    <lineage>
        <taxon>Bacteria</taxon>
        <taxon>Bacillati</taxon>
        <taxon>Actinomycetota</taxon>
        <taxon>Actinomycetes</taxon>
        <taxon>Micrococcales</taxon>
        <taxon>Microbacteriaceae</taxon>
        <taxon>Microbacterium</taxon>
    </lineage>
</organism>
<evidence type="ECO:0000313" key="5">
    <source>
        <dbReference type="Proteomes" id="UP000633205"/>
    </source>
</evidence>
<evidence type="ECO:0000256" key="3">
    <source>
        <dbReference type="SAM" id="SignalP"/>
    </source>
</evidence>
<protein>
    <recommendedName>
        <fullName evidence="6">ABC transporter substrate-binding protein</fullName>
    </recommendedName>
</protein>
<feature type="chain" id="PRO_5038011160" description="ABC transporter substrate-binding protein" evidence="3">
    <location>
        <begin position="32"/>
        <end position="366"/>
    </location>
</feature>
<accession>A0A917DDN0</accession>
<evidence type="ECO:0000256" key="1">
    <source>
        <dbReference type="ARBA" id="ARBA00022729"/>
    </source>
</evidence>
<dbReference type="PROSITE" id="PS51257">
    <property type="entry name" value="PROKAR_LIPOPROTEIN"/>
    <property type="match status" value="1"/>
</dbReference>
<dbReference type="PANTHER" id="PTHR30006:SF24">
    <property type="entry name" value="SLL0237 PROTEIN"/>
    <property type="match status" value="1"/>
</dbReference>
<dbReference type="Pfam" id="PF13343">
    <property type="entry name" value="SBP_bac_6"/>
    <property type="match status" value="1"/>
</dbReference>
<feature type="signal peptide" evidence="3">
    <location>
        <begin position="1"/>
        <end position="31"/>
    </location>
</feature>
<dbReference type="PIRSF" id="PIRSF002825">
    <property type="entry name" value="CfbpA"/>
    <property type="match status" value="1"/>
</dbReference>
<dbReference type="PANTHER" id="PTHR30006">
    <property type="entry name" value="THIAMINE-BINDING PERIPLASMIC PROTEIN-RELATED"/>
    <property type="match status" value="1"/>
</dbReference>
<name>A0A917DDN0_9MICO</name>
<proteinExistence type="predicted"/>
<reference evidence="4" key="2">
    <citation type="submission" date="2020-09" db="EMBL/GenBank/DDBJ databases">
        <authorList>
            <person name="Sun Q."/>
            <person name="Zhou Y."/>
        </authorList>
    </citation>
    <scope>NUCLEOTIDE SEQUENCE</scope>
    <source>
        <strain evidence="4">CGMCC 1.15152</strain>
    </source>
</reference>
<comment type="caution">
    <text evidence="4">The sequence shown here is derived from an EMBL/GenBank/DDBJ whole genome shotgun (WGS) entry which is preliminary data.</text>
</comment>
<dbReference type="Proteomes" id="UP000633205">
    <property type="component" value="Unassembled WGS sequence"/>
</dbReference>